<dbReference type="Proteomes" id="UP001139260">
    <property type="component" value="Unassembled WGS sequence"/>
</dbReference>
<evidence type="ECO:0000256" key="1">
    <source>
        <dbReference type="SAM" id="Phobius"/>
    </source>
</evidence>
<proteinExistence type="predicted"/>
<dbReference type="RefSeq" id="WP_248429002.1">
    <property type="nucleotide sequence ID" value="NZ_JALNUB010000009.1"/>
</dbReference>
<keyword evidence="1" id="KW-0812">Transmembrane</keyword>
<evidence type="ECO:0000313" key="3">
    <source>
        <dbReference type="Proteomes" id="UP001139260"/>
    </source>
</evidence>
<gene>
    <name evidence="2" type="ORF">MW871_13460</name>
</gene>
<sequence>MANNYNFSQDYEIIPPQKQRSYPISTTEWVLIKGKISGIQDNANLWHTIGSILIGTAVPALITALIGEFKTEKASWICWGAFFITAICGAFAFFFGREQRKIQNKSKEDVIDFMTTIEERYQDLNKTIAQDIIIKSALYGAKGQFIDVTEKISEMIKQNIFVIKSGNELVDGKDPMNNVRKRLTIEYTNNGVAKTLSIPEKESRSIE</sequence>
<keyword evidence="3" id="KW-1185">Reference proteome</keyword>
<keyword evidence="1" id="KW-0472">Membrane</keyword>
<organism evidence="2 3">
    <name type="scientific">Flavobacterium pygoscelis</name>
    <dbReference type="NCBI Taxonomy" id="2893176"/>
    <lineage>
        <taxon>Bacteria</taxon>
        <taxon>Pseudomonadati</taxon>
        <taxon>Bacteroidota</taxon>
        <taxon>Flavobacteriia</taxon>
        <taxon>Flavobacteriales</taxon>
        <taxon>Flavobacteriaceae</taxon>
        <taxon>Flavobacterium</taxon>
    </lineage>
</organism>
<comment type="caution">
    <text evidence="2">The sequence shown here is derived from an EMBL/GenBank/DDBJ whole genome shotgun (WGS) entry which is preliminary data.</text>
</comment>
<dbReference type="AlphaFoldDB" id="A0A9X1XWF1"/>
<protein>
    <submittedName>
        <fullName evidence="2">Uncharacterized protein</fullName>
    </submittedName>
</protein>
<reference evidence="2" key="1">
    <citation type="submission" date="2022-04" db="EMBL/GenBank/DDBJ databases">
        <title>Flavobacterium pygoscelis sp. nov. isolated from Chinstrap chick (Pygoscelis antarcticus).</title>
        <authorList>
            <person name="Irgang R."/>
            <person name="Poblete-Morales M."/>
            <person name="Avendano-Herrera R."/>
        </authorList>
    </citation>
    <scope>NUCLEOTIDE SEQUENCE</scope>
    <source>
        <strain evidence="2">I-SCBP12n</strain>
    </source>
</reference>
<evidence type="ECO:0000313" key="2">
    <source>
        <dbReference type="EMBL" id="MCK8142903.1"/>
    </source>
</evidence>
<feature type="transmembrane region" description="Helical" evidence="1">
    <location>
        <begin position="73"/>
        <end position="95"/>
    </location>
</feature>
<accession>A0A9X1XWF1</accession>
<dbReference type="EMBL" id="JALNUB010000009">
    <property type="protein sequence ID" value="MCK8142903.1"/>
    <property type="molecule type" value="Genomic_DNA"/>
</dbReference>
<feature type="transmembrane region" description="Helical" evidence="1">
    <location>
        <begin position="45"/>
        <end position="67"/>
    </location>
</feature>
<name>A0A9X1XWF1_9FLAO</name>
<keyword evidence="1" id="KW-1133">Transmembrane helix</keyword>